<dbReference type="Proteomes" id="UP000028999">
    <property type="component" value="Unassembled WGS sequence"/>
</dbReference>
<dbReference type="AlphaFoldDB" id="A0A078JT58"/>
<proteinExistence type="predicted"/>
<protein>
    <submittedName>
        <fullName evidence="1">BnaAnng31000D protein</fullName>
    </submittedName>
</protein>
<organism evidence="1 2">
    <name type="scientific">Brassica napus</name>
    <name type="common">Rape</name>
    <dbReference type="NCBI Taxonomy" id="3708"/>
    <lineage>
        <taxon>Eukaryota</taxon>
        <taxon>Viridiplantae</taxon>
        <taxon>Streptophyta</taxon>
        <taxon>Embryophyta</taxon>
        <taxon>Tracheophyta</taxon>
        <taxon>Spermatophyta</taxon>
        <taxon>Magnoliopsida</taxon>
        <taxon>eudicotyledons</taxon>
        <taxon>Gunneridae</taxon>
        <taxon>Pentapetalae</taxon>
        <taxon>rosids</taxon>
        <taxon>malvids</taxon>
        <taxon>Brassicales</taxon>
        <taxon>Brassicaceae</taxon>
        <taxon>Brassiceae</taxon>
        <taxon>Brassica</taxon>
    </lineage>
</organism>
<reference evidence="1 2" key="1">
    <citation type="journal article" date="2014" name="Science">
        <title>Plant genetics. Early allopolyploid evolution in the post-Neolithic Brassica napus oilseed genome.</title>
        <authorList>
            <person name="Chalhoub B."/>
            <person name="Denoeud F."/>
            <person name="Liu S."/>
            <person name="Parkin I.A."/>
            <person name="Tang H."/>
            <person name="Wang X."/>
            <person name="Chiquet J."/>
            <person name="Belcram H."/>
            <person name="Tong C."/>
            <person name="Samans B."/>
            <person name="Correa M."/>
            <person name="Da Silva C."/>
            <person name="Just J."/>
            <person name="Falentin C."/>
            <person name="Koh C.S."/>
            <person name="Le Clainche I."/>
            <person name="Bernard M."/>
            <person name="Bento P."/>
            <person name="Noel B."/>
            <person name="Labadie K."/>
            <person name="Alberti A."/>
            <person name="Charles M."/>
            <person name="Arnaud D."/>
            <person name="Guo H."/>
            <person name="Daviaud C."/>
            <person name="Alamery S."/>
            <person name="Jabbari K."/>
            <person name="Zhao M."/>
            <person name="Edger P.P."/>
            <person name="Chelaifa H."/>
            <person name="Tack D."/>
            <person name="Lassalle G."/>
            <person name="Mestiri I."/>
            <person name="Schnel N."/>
            <person name="Le Paslier M.C."/>
            <person name="Fan G."/>
            <person name="Renault V."/>
            <person name="Bayer P.E."/>
            <person name="Golicz A.A."/>
            <person name="Manoli S."/>
            <person name="Lee T.H."/>
            <person name="Thi V.H."/>
            <person name="Chalabi S."/>
            <person name="Hu Q."/>
            <person name="Fan C."/>
            <person name="Tollenaere R."/>
            <person name="Lu Y."/>
            <person name="Battail C."/>
            <person name="Shen J."/>
            <person name="Sidebottom C.H."/>
            <person name="Wang X."/>
            <person name="Canaguier A."/>
            <person name="Chauveau A."/>
            <person name="Berard A."/>
            <person name="Deniot G."/>
            <person name="Guan M."/>
            <person name="Liu Z."/>
            <person name="Sun F."/>
            <person name="Lim Y.P."/>
            <person name="Lyons E."/>
            <person name="Town C.D."/>
            <person name="Bancroft I."/>
            <person name="Wang X."/>
            <person name="Meng J."/>
            <person name="Ma J."/>
            <person name="Pires J.C."/>
            <person name="King G.J."/>
            <person name="Brunel D."/>
            <person name="Delourme R."/>
            <person name="Renard M."/>
            <person name="Aury J.M."/>
            <person name="Adams K.L."/>
            <person name="Batley J."/>
            <person name="Snowdon R.J."/>
            <person name="Tost J."/>
            <person name="Edwards D."/>
            <person name="Zhou Y."/>
            <person name="Hua W."/>
            <person name="Sharpe A.G."/>
            <person name="Paterson A.H."/>
            <person name="Guan C."/>
            <person name="Wincker P."/>
        </authorList>
    </citation>
    <scope>NUCLEOTIDE SEQUENCE [LARGE SCALE GENOMIC DNA]</scope>
    <source>
        <strain evidence="2">cv. Darmor-bzh</strain>
    </source>
</reference>
<dbReference type="EMBL" id="LK039869">
    <property type="protein sequence ID" value="CDY69620.1"/>
    <property type="molecule type" value="Genomic_DNA"/>
</dbReference>
<evidence type="ECO:0000313" key="1">
    <source>
        <dbReference type="EMBL" id="CDY69620.1"/>
    </source>
</evidence>
<gene>
    <name evidence="1" type="primary">BnaAnng31000D</name>
    <name evidence="1" type="ORF">GSBRNA2T00089250001</name>
</gene>
<dbReference type="PaxDb" id="3708-A0A078JT58"/>
<dbReference type="Gramene" id="CDY69620">
    <property type="protein sequence ID" value="CDY69620"/>
    <property type="gene ID" value="GSBRNA2T00089250001"/>
</dbReference>
<accession>A0A078JT58</accession>
<evidence type="ECO:0000313" key="2">
    <source>
        <dbReference type="Proteomes" id="UP000028999"/>
    </source>
</evidence>
<sequence length="25" mass="2855">MKRIVIQNDLKTTPTQVISVPCKQN</sequence>
<keyword evidence="2" id="KW-1185">Reference proteome</keyword>
<name>A0A078JT58_BRANA</name>